<feature type="compositionally biased region" description="Polar residues" evidence="4">
    <location>
        <begin position="117"/>
        <end position="133"/>
    </location>
</feature>
<dbReference type="InterPro" id="IPR050935">
    <property type="entry name" value="Bromo_chromatin_reader"/>
</dbReference>
<dbReference type="Proteomes" id="UP001301769">
    <property type="component" value="Unassembled WGS sequence"/>
</dbReference>
<evidence type="ECO:0000256" key="3">
    <source>
        <dbReference type="SAM" id="Coils"/>
    </source>
</evidence>
<dbReference type="PROSITE" id="PS50014">
    <property type="entry name" value="BROMODOMAIN_2"/>
    <property type="match status" value="2"/>
</dbReference>
<dbReference type="SUPFAM" id="SSF47370">
    <property type="entry name" value="Bromodomain"/>
    <property type="match status" value="2"/>
</dbReference>
<evidence type="ECO:0000313" key="8">
    <source>
        <dbReference type="Proteomes" id="UP001301769"/>
    </source>
</evidence>
<feature type="region of interest" description="Disordered" evidence="4">
    <location>
        <begin position="650"/>
        <end position="691"/>
    </location>
</feature>
<feature type="compositionally biased region" description="Low complexity" evidence="4">
    <location>
        <begin position="208"/>
        <end position="217"/>
    </location>
</feature>
<feature type="compositionally biased region" description="Acidic residues" evidence="4">
    <location>
        <begin position="957"/>
        <end position="967"/>
    </location>
</feature>
<feature type="compositionally biased region" description="Basic residues" evidence="4">
    <location>
        <begin position="752"/>
        <end position="767"/>
    </location>
</feature>
<feature type="compositionally biased region" description="Low complexity" evidence="4">
    <location>
        <begin position="157"/>
        <end position="167"/>
    </location>
</feature>
<feature type="compositionally biased region" description="Basic and acidic residues" evidence="4">
    <location>
        <begin position="76"/>
        <end position="85"/>
    </location>
</feature>
<dbReference type="Pfam" id="PF17035">
    <property type="entry name" value="BET"/>
    <property type="match status" value="1"/>
</dbReference>
<feature type="region of interest" description="Disordered" evidence="4">
    <location>
        <begin position="436"/>
        <end position="523"/>
    </location>
</feature>
<dbReference type="InterPro" id="IPR038336">
    <property type="entry name" value="NET_sf"/>
</dbReference>
<organism evidence="7 8">
    <name type="scientific">Rhypophila decipiens</name>
    <dbReference type="NCBI Taxonomy" id="261697"/>
    <lineage>
        <taxon>Eukaryota</taxon>
        <taxon>Fungi</taxon>
        <taxon>Dikarya</taxon>
        <taxon>Ascomycota</taxon>
        <taxon>Pezizomycotina</taxon>
        <taxon>Sordariomycetes</taxon>
        <taxon>Sordariomycetidae</taxon>
        <taxon>Sordariales</taxon>
        <taxon>Naviculisporaceae</taxon>
        <taxon>Rhypophila</taxon>
    </lineage>
</organism>
<keyword evidence="3" id="KW-0175">Coiled coil</keyword>
<feature type="compositionally biased region" description="Polar residues" evidence="4">
    <location>
        <begin position="59"/>
        <end position="75"/>
    </location>
</feature>
<sequence>MTTQHAEPGVLDEKPTKMDATHGVNGNVGVNGHASPDATQVESKSDNELQDASDDAVKQNKNQDAFAANQTVQVQSKDETRDKEPAPQSAEAAEVKDTGETTDKGEAAVESLPEPAKQSTPEPKSEPIQQPTPEKSAPEVDNDDTASVVPPEKPSEAAESAAPDSVSDLSPVPDAKDDVAMTDADAPAAAAAVVPAETVESTQETVMTDAPPATPTDETSIQAVSSSTIIKDASQVSPVQPTTADTSMSDAPPPPAKISRSRSPDDEDGPLAKRTKLDNTADQVEFKAKVEVKAEKMDIDQPSSSGSLYLESGDPKQLSDPSLDPLPLTDYQARQIRSVLALVKKTKAGANFKLPVAEMWPALGNDYLAKIEVPMDISTMEKKLRGDLPRYKTMGDFKSDVELLVRNSVTFNGEVHEVTRFARQTKDGIYTRMAQANAAEPAKPEKKDSVKQHPTRHTEPRATAQPTPSAAALPKPPKPAAAAPPKPVESPAFAIPAGNNGVPLIRRDSTKGNDGRAKRPVKPAHSKDLVYDTKRKKKLSPELRFCEEVLTELRKSKYYDLNAAFLEPVDPVALNIPSYHKIIKKPMDLLTMDRKMKAGEYLNLKDFDKDFEQIIKNCRTFNGEDHIITQSALRLQDLYKAEMGKKDSWMARHAPPTAPPSQAATSPRPGDDDSDHDDAASGDDDHPDAGERKAIEDRINAAQERLDEENKKIENMMNSGDANISVIELSQQVVMMLQKNIVADRAKLSSLGHKKAAKPSKSSKPKKSGGVPGGSSGGTKKAGGGNTGGSSAKKAVAKKPKRKMGAVEKEVIAAGIEQLDGPQLDRAIEIIKADTNTGENDSGELELDIEQLSQEALTKLYDIAIKSFPNLRAEKEKTMNAAPKYAETPSAKPKPSGTKSKKNKPMSRVEQERRIQQLNDLKAQASRHGSGSQEPMESIEGNGRASVDPAPQPAALDSEDEESSEEE</sequence>
<keyword evidence="1 2" id="KW-0103">Bromodomain</keyword>
<dbReference type="PROSITE" id="PS51525">
    <property type="entry name" value="NET"/>
    <property type="match status" value="1"/>
</dbReference>
<feature type="compositionally biased region" description="Basic and acidic residues" evidence="4">
    <location>
        <begin position="93"/>
        <end position="107"/>
    </location>
</feature>
<dbReference type="Pfam" id="PF00439">
    <property type="entry name" value="Bromodomain"/>
    <property type="match status" value="2"/>
</dbReference>
<dbReference type="AlphaFoldDB" id="A0AAN6Y851"/>
<gene>
    <name evidence="7" type="ORF">QBC37DRAFT_399844</name>
</gene>
<dbReference type="GO" id="GO:0006338">
    <property type="term" value="P:chromatin remodeling"/>
    <property type="evidence" value="ECO:0007669"/>
    <property type="project" value="TreeGrafter"/>
</dbReference>
<feature type="domain" description="NET" evidence="6">
    <location>
        <begin position="794"/>
        <end position="875"/>
    </location>
</feature>
<feature type="compositionally biased region" description="Basic and acidic residues" evidence="4">
    <location>
        <begin position="275"/>
        <end position="284"/>
    </location>
</feature>
<evidence type="ECO:0000259" key="6">
    <source>
        <dbReference type="PROSITE" id="PS51525"/>
    </source>
</evidence>
<feature type="compositionally biased region" description="Basic residues" evidence="4">
    <location>
        <begin position="795"/>
        <end position="804"/>
    </location>
</feature>
<feature type="region of interest" description="Disordered" evidence="4">
    <location>
        <begin position="876"/>
        <end position="967"/>
    </location>
</feature>
<dbReference type="GO" id="GO:0000785">
    <property type="term" value="C:chromatin"/>
    <property type="evidence" value="ECO:0007669"/>
    <property type="project" value="TreeGrafter"/>
</dbReference>
<feature type="coiled-coil region" evidence="3">
    <location>
        <begin position="692"/>
        <end position="719"/>
    </location>
</feature>
<feature type="domain" description="Bromo" evidence="5">
    <location>
        <begin position="557"/>
        <end position="629"/>
    </location>
</feature>
<feature type="compositionally biased region" description="Low complexity" evidence="4">
    <location>
        <begin position="23"/>
        <end position="32"/>
    </location>
</feature>
<evidence type="ECO:0000256" key="4">
    <source>
        <dbReference type="SAM" id="MobiDB-lite"/>
    </source>
</evidence>
<evidence type="ECO:0000256" key="1">
    <source>
        <dbReference type="ARBA" id="ARBA00023117"/>
    </source>
</evidence>
<feature type="region of interest" description="Disordered" evidence="4">
    <location>
        <begin position="749"/>
        <end position="805"/>
    </location>
</feature>
<dbReference type="GO" id="GO:0005634">
    <property type="term" value="C:nucleus"/>
    <property type="evidence" value="ECO:0007669"/>
    <property type="project" value="TreeGrafter"/>
</dbReference>
<dbReference type="Gene3D" id="1.20.920.10">
    <property type="entry name" value="Bromodomain-like"/>
    <property type="match status" value="2"/>
</dbReference>
<evidence type="ECO:0000259" key="5">
    <source>
        <dbReference type="PROSITE" id="PS50014"/>
    </source>
</evidence>
<feature type="compositionally biased region" description="Basic and acidic residues" evidence="4">
    <location>
        <begin position="505"/>
        <end position="517"/>
    </location>
</feature>
<feature type="domain" description="Bromo" evidence="5">
    <location>
        <begin position="344"/>
        <end position="419"/>
    </location>
</feature>
<comment type="caution">
    <text evidence="7">The sequence shown here is derived from an EMBL/GenBank/DDBJ whole genome shotgun (WGS) entry which is preliminary data.</text>
</comment>
<dbReference type="GO" id="GO:0006355">
    <property type="term" value="P:regulation of DNA-templated transcription"/>
    <property type="evidence" value="ECO:0007669"/>
    <property type="project" value="TreeGrafter"/>
</dbReference>
<feature type="compositionally biased region" description="Basic and acidic residues" evidence="4">
    <location>
        <begin position="11"/>
        <end position="20"/>
    </location>
</feature>
<feature type="region of interest" description="Disordered" evidence="4">
    <location>
        <begin position="1"/>
        <end position="284"/>
    </location>
</feature>
<dbReference type="EMBL" id="MU858097">
    <property type="protein sequence ID" value="KAK4214214.1"/>
    <property type="molecule type" value="Genomic_DNA"/>
</dbReference>
<evidence type="ECO:0000256" key="2">
    <source>
        <dbReference type="PROSITE-ProRule" id="PRU00035"/>
    </source>
</evidence>
<feature type="region of interest" description="Disordered" evidence="4">
    <location>
        <begin position="296"/>
        <end position="324"/>
    </location>
</feature>
<feature type="compositionally biased region" description="Basic and acidic residues" evidence="4">
    <location>
        <begin position="677"/>
        <end position="691"/>
    </location>
</feature>
<feature type="compositionally biased region" description="Pro residues" evidence="4">
    <location>
        <begin position="474"/>
        <end position="488"/>
    </location>
</feature>
<proteinExistence type="predicted"/>
<accession>A0AAN6Y851</accession>
<dbReference type="SMART" id="SM00297">
    <property type="entry name" value="BROMO"/>
    <property type="match status" value="2"/>
</dbReference>
<reference evidence="7" key="1">
    <citation type="journal article" date="2023" name="Mol. Phylogenet. Evol.">
        <title>Genome-scale phylogeny and comparative genomics of the fungal order Sordariales.</title>
        <authorList>
            <person name="Hensen N."/>
            <person name="Bonometti L."/>
            <person name="Westerberg I."/>
            <person name="Brannstrom I.O."/>
            <person name="Guillou S."/>
            <person name="Cros-Aarteil S."/>
            <person name="Calhoun S."/>
            <person name="Haridas S."/>
            <person name="Kuo A."/>
            <person name="Mondo S."/>
            <person name="Pangilinan J."/>
            <person name="Riley R."/>
            <person name="LaButti K."/>
            <person name="Andreopoulos B."/>
            <person name="Lipzen A."/>
            <person name="Chen C."/>
            <person name="Yan M."/>
            <person name="Daum C."/>
            <person name="Ng V."/>
            <person name="Clum A."/>
            <person name="Steindorff A."/>
            <person name="Ohm R.A."/>
            <person name="Martin F."/>
            <person name="Silar P."/>
            <person name="Natvig D.O."/>
            <person name="Lalanne C."/>
            <person name="Gautier V."/>
            <person name="Ament-Velasquez S.L."/>
            <person name="Kruys A."/>
            <person name="Hutchinson M.I."/>
            <person name="Powell A.J."/>
            <person name="Barry K."/>
            <person name="Miller A.N."/>
            <person name="Grigoriev I.V."/>
            <person name="Debuchy R."/>
            <person name="Gladieux P."/>
            <person name="Hiltunen Thoren M."/>
            <person name="Johannesson H."/>
        </authorList>
    </citation>
    <scope>NUCLEOTIDE SEQUENCE</scope>
    <source>
        <strain evidence="7">PSN293</strain>
    </source>
</reference>
<reference evidence="7" key="2">
    <citation type="submission" date="2023-05" db="EMBL/GenBank/DDBJ databases">
        <authorList>
            <consortium name="Lawrence Berkeley National Laboratory"/>
            <person name="Steindorff A."/>
            <person name="Hensen N."/>
            <person name="Bonometti L."/>
            <person name="Westerberg I."/>
            <person name="Brannstrom I.O."/>
            <person name="Guillou S."/>
            <person name="Cros-Aarteil S."/>
            <person name="Calhoun S."/>
            <person name="Haridas S."/>
            <person name="Kuo A."/>
            <person name="Mondo S."/>
            <person name="Pangilinan J."/>
            <person name="Riley R."/>
            <person name="Labutti K."/>
            <person name="Andreopoulos B."/>
            <person name="Lipzen A."/>
            <person name="Chen C."/>
            <person name="Yanf M."/>
            <person name="Daum C."/>
            <person name="Ng V."/>
            <person name="Clum A."/>
            <person name="Ohm R."/>
            <person name="Martin F."/>
            <person name="Silar P."/>
            <person name="Natvig D."/>
            <person name="Lalanne C."/>
            <person name="Gautier V."/>
            <person name="Ament-Velasquez S.L."/>
            <person name="Kruys A."/>
            <person name="Hutchinson M.I."/>
            <person name="Powell A.J."/>
            <person name="Barry K."/>
            <person name="Miller A.N."/>
            <person name="Grigoriev I.V."/>
            <person name="Debuchy R."/>
            <person name="Gladieux P."/>
            <person name="Thoren M.H."/>
            <person name="Johannesson H."/>
        </authorList>
    </citation>
    <scope>NUCLEOTIDE SEQUENCE</scope>
    <source>
        <strain evidence="7">PSN293</strain>
    </source>
</reference>
<name>A0AAN6Y851_9PEZI</name>
<dbReference type="Gene3D" id="1.20.1270.220">
    <property type="match status" value="1"/>
</dbReference>
<keyword evidence="8" id="KW-1185">Reference proteome</keyword>
<dbReference type="InterPro" id="IPR001487">
    <property type="entry name" value="Bromodomain"/>
</dbReference>
<dbReference type="PANTHER" id="PTHR22880">
    <property type="entry name" value="FALZ-RELATED BROMODOMAIN-CONTAINING PROTEINS"/>
    <property type="match status" value="1"/>
</dbReference>
<dbReference type="InterPro" id="IPR036427">
    <property type="entry name" value="Bromodomain-like_sf"/>
</dbReference>
<feature type="compositionally biased region" description="Gly residues" evidence="4">
    <location>
        <begin position="770"/>
        <end position="788"/>
    </location>
</feature>
<dbReference type="CDD" id="cd04369">
    <property type="entry name" value="Bromodomain"/>
    <property type="match status" value="1"/>
</dbReference>
<dbReference type="InterPro" id="IPR027353">
    <property type="entry name" value="NET_dom"/>
</dbReference>
<feature type="compositionally biased region" description="Low complexity" evidence="4">
    <location>
        <begin position="181"/>
        <end position="200"/>
    </location>
</feature>
<dbReference type="PANTHER" id="PTHR22880:SF225">
    <property type="entry name" value="BROMODOMAIN-CONTAINING PROTEIN BET-1-RELATED"/>
    <property type="match status" value="1"/>
</dbReference>
<feature type="compositionally biased region" description="Polar residues" evidence="4">
    <location>
        <begin position="218"/>
        <end position="249"/>
    </location>
</feature>
<feature type="compositionally biased region" description="Basic and acidic residues" evidence="4">
    <location>
        <begin position="442"/>
        <end position="460"/>
    </location>
</feature>
<feature type="compositionally biased region" description="Low complexity" evidence="4">
    <location>
        <begin position="315"/>
        <end position="324"/>
    </location>
</feature>
<evidence type="ECO:0000313" key="7">
    <source>
        <dbReference type="EMBL" id="KAK4214214.1"/>
    </source>
</evidence>
<protein>
    <submittedName>
        <fullName evidence="7">Bromodomain-containing factor 1</fullName>
    </submittedName>
</protein>
<dbReference type="PRINTS" id="PR00503">
    <property type="entry name" value="BROMODOMAIN"/>
</dbReference>